<organism evidence="2 3">
    <name type="scientific">Pseudarthrobacter polychromogenes</name>
    <dbReference type="NCBI Taxonomy" id="1676"/>
    <lineage>
        <taxon>Bacteria</taxon>
        <taxon>Bacillati</taxon>
        <taxon>Actinomycetota</taxon>
        <taxon>Actinomycetes</taxon>
        <taxon>Micrococcales</taxon>
        <taxon>Micrococcaceae</taxon>
        <taxon>Pseudarthrobacter</taxon>
    </lineage>
</organism>
<feature type="region of interest" description="Disordered" evidence="1">
    <location>
        <begin position="1"/>
        <end position="26"/>
    </location>
</feature>
<evidence type="ECO:0000256" key="1">
    <source>
        <dbReference type="SAM" id="MobiDB-lite"/>
    </source>
</evidence>
<gene>
    <name evidence="2" type="ORF">GCM10011577_17860</name>
</gene>
<name>A0ABQ1XJC9_9MICC</name>
<evidence type="ECO:0000313" key="2">
    <source>
        <dbReference type="EMBL" id="GGG95233.1"/>
    </source>
</evidence>
<dbReference type="EMBL" id="BMKU01000004">
    <property type="protein sequence ID" value="GGG95233.1"/>
    <property type="molecule type" value="Genomic_DNA"/>
</dbReference>
<accession>A0ABQ1XJC9</accession>
<proteinExistence type="predicted"/>
<evidence type="ECO:0000313" key="3">
    <source>
        <dbReference type="Proteomes" id="UP000596938"/>
    </source>
</evidence>
<keyword evidence="3" id="KW-1185">Reference proteome</keyword>
<protein>
    <submittedName>
        <fullName evidence="2">Uncharacterized protein</fullName>
    </submittedName>
</protein>
<sequence>MVTMENQLHAAGERSGRLHHKNSRRRAGLPAKRFFTRFARLADVPEEDLELLSRSLRTSLDLDPASNIPVLQALVHQELRSRGEAGGT</sequence>
<comment type="caution">
    <text evidence="2">The sequence shown here is derived from an EMBL/GenBank/DDBJ whole genome shotgun (WGS) entry which is preliminary data.</text>
</comment>
<dbReference type="Proteomes" id="UP000596938">
    <property type="component" value="Unassembled WGS sequence"/>
</dbReference>
<reference evidence="3" key="1">
    <citation type="journal article" date="2019" name="Int. J. Syst. Evol. Microbiol.">
        <title>The Global Catalogue of Microorganisms (GCM) 10K type strain sequencing project: providing services to taxonomists for standard genome sequencing and annotation.</title>
        <authorList>
            <consortium name="The Broad Institute Genomics Platform"/>
            <consortium name="The Broad Institute Genome Sequencing Center for Infectious Disease"/>
            <person name="Wu L."/>
            <person name="Ma J."/>
        </authorList>
    </citation>
    <scope>NUCLEOTIDE SEQUENCE [LARGE SCALE GENOMIC DNA]</scope>
    <source>
        <strain evidence="3">CGMCC 1.1927</strain>
    </source>
</reference>
<feature type="compositionally biased region" description="Basic residues" evidence="1">
    <location>
        <begin position="17"/>
        <end position="26"/>
    </location>
</feature>